<dbReference type="EMBL" id="VSRR010000172">
    <property type="protein sequence ID" value="MPC11602.1"/>
    <property type="molecule type" value="Genomic_DNA"/>
</dbReference>
<dbReference type="AlphaFoldDB" id="A0A5B7CPI0"/>
<name>A0A5B7CPI0_PORTR</name>
<protein>
    <submittedName>
        <fullName evidence="2">Uncharacterized protein</fullName>
    </submittedName>
</protein>
<reference evidence="2 3" key="1">
    <citation type="submission" date="2019-05" db="EMBL/GenBank/DDBJ databases">
        <title>Another draft genome of Portunus trituberculatus and its Hox gene families provides insights of decapod evolution.</title>
        <authorList>
            <person name="Jeong J.-H."/>
            <person name="Song I."/>
            <person name="Kim S."/>
            <person name="Choi T."/>
            <person name="Kim D."/>
            <person name="Ryu S."/>
            <person name="Kim W."/>
        </authorList>
    </citation>
    <scope>NUCLEOTIDE SEQUENCE [LARGE SCALE GENOMIC DNA]</scope>
    <source>
        <tissue evidence="2">Muscle</tissue>
    </source>
</reference>
<dbReference type="Proteomes" id="UP000324222">
    <property type="component" value="Unassembled WGS sequence"/>
</dbReference>
<evidence type="ECO:0000313" key="3">
    <source>
        <dbReference type="Proteomes" id="UP000324222"/>
    </source>
</evidence>
<evidence type="ECO:0000313" key="2">
    <source>
        <dbReference type="EMBL" id="MPC11602.1"/>
    </source>
</evidence>
<feature type="compositionally biased region" description="Basic and acidic residues" evidence="1">
    <location>
        <begin position="124"/>
        <end position="134"/>
    </location>
</feature>
<proteinExistence type="predicted"/>
<gene>
    <name evidence="2" type="ORF">E2C01_004272</name>
</gene>
<comment type="caution">
    <text evidence="2">The sequence shown here is derived from an EMBL/GenBank/DDBJ whole genome shotgun (WGS) entry which is preliminary data.</text>
</comment>
<sequence length="134" mass="14746">MPLKEIEVRGEVVGIAEVHRVIDIAVRAGEDSHAQTLGHVLMSTWQPHLPLPVHIAASPHPPTTLPCSLPKLMHICQKLIRERLRGINVGRCSVCVHLLPLRNTPILTDYEGDAPGVKQGAHPVLRDRNHSDQA</sequence>
<accession>A0A5B7CPI0</accession>
<keyword evidence="3" id="KW-1185">Reference proteome</keyword>
<feature type="region of interest" description="Disordered" evidence="1">
    <location>
        <begin position="113"/>
        <end position="134"/>
    </location>
</feature>
<organism evidence="2 3">
    <name type="scientific">Portunus trituberculatus</name>
    <name type="common">Swimming crab</name>
    <name type="synonym">Neptunus trituberculatus</name>
    <dbReference type="NCBI Taxonomy" id="210409"/>
    <lineage>
        <taxon>Eukaryota</taxon>
        <taxon>Metazoa</taxon>
        <taxon>Ecdysozoa</taxon>
        <taxon>Arthropoda</taxon>
        <taxon>Crustacea</taxon>
        <taxon>Multicrustacea</taxon>
        <taxon>Malacostraca</taxon>
        <taxon>Eumalacostraca</taxon>
        <taxon>Eucarida</taxon>
        <taxon>Decapoda</taxon>
        <taxon>Pleocyemata</taxon>
        <taxon>Brachyura</taxon>
        <taxon>Eubrachyura</taxon>
        <taxon>Portunoidea</taxon>
        <taxon>Portunidae</taxon>
        <taxon>Portuninae</taxon>
        <taxon>Portunus</taxon>
    </lineage>
</organism>
<evidence type="ECO:0000256" key="1">
    <source>
        <dbReference type="SAM" id="MobiDB-lite"/>
    </source>
</evidence>